<dbReference type="InterPro" id="IPR008915">
    <property type="entry name" value="Peptidase_M50"/>
</dbReference>
<comment type="subcellular location">
    <subcellularLocation>
        <location evidence="1">Endomembrane system</location>
        <topology evidence="1">Multi-pass membrane protein</topology>
    </subcellularLocation>
</comment>
<reference evidence="7" key="1">
    <citation type="journal article" date="2022" name="Syst. Appl. Microbiol.">
        <title>Natronocalculus amylovorans gen. nov., sp. nov., and Natranaeroarchaeum aerophilus sp. nov., dominant culturable amylolytic natronoarchaea from hypersaline soda lakes in southwestern Siberia.</title>
        <authorList>
            <person name="Sorokin D.Y."/>
            <person name="Elcheninov A.G."/>
            <person name="Khizhniak T.V."/>
            <person name="Koenen M."/>
            <person name="Bale N.J."/>
            <person name="Damste J.S.S."/>
            <person name="Kublanov I.V."/>
        </authorList>
    </citation>
    <scope>NUCLEOTIDE SEQUENCE</scope>
    <source>
        <strain evidence="7">AArc-St2</strain>
    </source>
</reference>
<dbReference type="Gene3D" id="2.30.42.10">
    <property type="match status" value="2"/>
</dbReference>
<feature type="domain" description="PDZ" evidence="6">
    <location>
        <begin position="305"/>
        <end position="401"/>
    </location>
</feature>
<accession>A0AAE3K891</accession>
<evidence type="ECO:0000256" key="4">
    <source>
        <dbReference type="ARBA" id="ARBA00023136"/>
    </source>
</evidence>
<name>A0AAE3K891_9EURY</name>
<keyword evidence="4 5" id="KW-0472">Membrane</keyword>
<feature type="transmembrane region" description="Helical" evidence="5">
    <location>
        <begin position="113"/>
        <end position="133"/>
    </location>
</feature>
<dbReference type="InterPro" id="IPR036034">
    <property type="entry name" value="PDZ_sf"/>
</dbReference>
<dbReference type="SMART" id="SM00228">
    <property type="entry name" value="PDZ"/>
    <property type="match status" value="2"/>
</dbReference>
<dbReference type="PANTHER" id="PTHR13325">
    <property type="entry name" value="PROTEASE M50 MEMBRANE-BOUND TRANSCRIPTION FACTOR SITE 2 PROTEASE"/>
    <property type="match status" value="1"/>
</dbReference>
<dbReference type="PANTHER" id="PTHR13325:SF3">
    <property type="entry name" value="MEMBRANE-BOUND TRANSCRIPTION FACTOR SITE-2 PROTEASE"/>
    <property type="match status" value="1"/>
</dbReference>
<keyword evidence="7" id="KW-0378">Hydrolase</keyword>
<evidence type="ECO:0000256" key="1">
    <source>
        <dbReference type="ARBA" id="ARBA00004127"/>
    </source>
</evidence>
<feature type="transmembrane region" description="Helical" evidence="5">
    <location>
        <begin position="559"/>
        <end position="581"/>
    </location>
</feature>
<feature type="transmembrane region" description="Helical" evidence="5">
    <location>
        <begin position="145"/>
        <end position="165"/>
    </location>
</feature>
<dbReference type="AlphaFoldDB" id="A0AAE3K891"/>
<feature type="domain" description="PDZ" evidence="6">
    <location>
        <begin position="205"/>
        <end position="272"/>
    </location>
</feature>
<protein>
    <submittedName>
        <fullName evidence="7">Site-2 protease family protein</fullName>
    </submittedName>
</protein>
<dbReference type="SUPFAM" id="SSF50156">
    <property type="entry name" value="PDZ domain-like"/>
    <property type="match status" value="2"/>
</dbReference>
<dbReference type="InterPro" id="IPR041489">
    <property type="entry name" value="PDZ_6"/>
</dbReference>
<reference evidence="7" key="2">
    <citation type="submission" date="2022-02" db="EMBL/GenBank/DDBJ databases">
        <authorList>
            <person name="Elcheninov A.G."/>
            <person name="Sorokin D.Y."/>
            <person name="Kublanov I.V."/>
        </authorList>
    </citation>
    <scope>NUCLEOTIDE SEQUENCE</scope>
    <source>
        <strain evidence="7">AArc-St2</strain>
    </source>
</reference>
<proteinExistence type="predicted"/>
<evidence type="ECO:0000256" key="2">
    <source>
        <dbReference type="ARBA" id="ARBA00022692"/>
    </source>
</evidence>
<feature type="transmembrane region" description="Helical" evidence="5">
    <location>
        <begin position="61"/>
        <end position="89"/>
    </location>
</feature>
<sequence>MSTLLWILVGILVYAVVATLLKNRGILPASVKVSGPLTTIHTVRGKKFLDWLAQPKRFWRAFANVGVGISLVIMFGTFFVLVFQAIAIIQSPPTETAFQNPQNVLVIPGVNEFLPLTVAPEIIFGLLVGLVVHEGGHGLLCRVENININSMGVVLFALLPIGAFVEPDEESASKADRGARTRMFAAGVTNNLVVTIVVFLLLFGPVVGAISVASGASVGGAYPGSGADQAGIEQGDLITGIDGERIETNDDLISALESNEETTITVDLRDGESVTVERSMLITTLAENSPFAGDDGVSIDETIVSVNGASVATEPALRSAVGSDEVVTIETEEGTTAEGPLGVFAIAMDGGPLAETGFAEGDNLVIVEVDGDRTIETQDIGNALEDNEPGETITLVVYDGDDREEVDVTLGANANDEPVIGVTNLQGLSGIGVNSLGVMPYPSETFLSILGGDVGGGIGVVLLFLLILPFSSLILPDVDFNFAGFVDTNVAFYDVAGPLAMLGDGGVFLLANLLFWTGWININLALFNCIPAFPLDGGRILRTSSEAVISRLPIDDKPAVTRAVTTSVGLLMLASLILMIFGPQLLN</sequence>
<dbReference type="GO" id="GO:0016020">
    <property type="term" value="C:membrane"/>
    <property type="evidence" value="ECO:0007669"/>
    <property type="project" value="InterPro"/>
</dbReference>
<evidence type="ECO:0000256" key="3">
    <source>
        <dbReference type="ARBA" id="ARBA00022989"/>
    </source>
</evidence>
<feature type="transmembrane region" description="Helical" evidence="5">
    <location>
        <begin position="495"/>
        <end position="516"/>
    </location>
</feature>
<dbReference type="GO" id="GO:0012505">
    <property type="term" value="C:endomembrane system"/>
    <property type="evidence" value="ECO:0007669"/>
    <property type="project" value="UniProtKB-SubCell"/>
</dbReference>
<gene>
    <name evidence="7" type="ORF">AArcSt2_07540</name>
</gene>
<dbReference type="InterPro" id="IPR001193">
    <property type="entry name" value="MBTPS2"/>
</dbReference>
<feature type="transmembrane region" description="Helical" evidence="5">
    <location>
        <begin position="454"/>
        <end position="475"/>
    </location>
</feature>
<dbReference type="GO" id="GO:0005737">
    <property type="term" value="C:cytoplasm"/>
    <property type="evidence" value="ECO:0007669"/>
    <property type="project" value="TreeGrafter"/>
</dbReference>
<keyword evidence="7" id="KW-0645">Protease</keyword>
<dbReference type="Pfam" id="PF02163">
    <property type="entry name" value="Peptidase_M50"/>
    <property type="match status" value="1"/>
</dbReference>
<evidence type="ECO:0000313" key="7">
    <source>
        <dbReference type="EMBL" id="MCL9816793.1"/>
    </source>
</evidence>
<dbReference type="Proteomes" id="UP001203207">
    <property type="component" value="Unassembled WGS sequence"/>
</dbReference>
<comment type="caution">
    <text evidence="7">The sequence shown here is derived from an EMBL/GenBank/DDBJ whole genome shotgun (WGS) entry which is preliminary data.</text>
</comment>
<keyword evidence="3 5" id="KW-1133">Transmembrane helix</keyword>
<dbReference type="GO" id="GO:0004222">
    <property type="term" value="F:metalloendopeptidase activity"/>
    <property type="evidence" value="ECO:0007669"/>
    <property type="project" value="InterPro"/>
</dbReference>
<keyword evidence="8" id="KW-1185">Reference proteome</keyword>
<dbReference type="RefSeq" id="WP_250583648.1">
    <property type="nucleotide sequence ID" value="NZ_JAKRVX010000002.1"/>
</dbReference>
<evidence type="ECO:0000313" key="8">
    <source>
        <dbReference type="Proteomes" id="UP001203207"/>
    </source>
</evidence>
<keyword evidence="2 5" id="KW-0812">Transmembrane</keyword>
<feature type="transmembrane region" description="Helical" evidence="5">
    <location>
        <begin position="192"/>
        <end position="213"/>
    </location>
</feature>
<organism evidence="7 8">
    <name type="scientific">Natronocalculus amylovorans</name>
    <dbReference type="NCBI Taxonomy" id="2917812"/>
    <lineage>
        <taxon>Archaea</taxon>
        <taxon>Methanobacteriati</taxon>
        <taxon>Methanobacteriota</taxon>
        <taxon>Stenosarchaea group</taxon>
        <taxon>Halobacteria</taxon>
        <taxon>Halobacteriales</taxon>
        <taxon>Haloferacaceae</taxon>
        <taxon>Natronocalculus</taxon>
    </lineage>
</organism>
<dbReference type="CDD" id="cd06159">
    <property type="entry name" value="S2P-M50_PDZ_Arch"/>
    <property type="match status" value="1"/>
</dbReference>
<dbReference type="EMBL" id="JAKRVX010000002">
    <property type="protein sequence ID" value="MCL9816793.1"/>
    <property type="molecule type" value="Genomic_DNA"/>
</dbReference>
<feature type="transmembrane region" description="Helical" evidence="5">
    <location>
        <begin position="6"/>
        <end position="22"/>
    </location>
</feature>
<dbReference type="GO" id="GO:0031293">
    <property type="term" value="P:membrane protein intracellular domain proteolysis"/>
    <property type="evidence" value="ECO:0007669"/>
    <property type="project" value="TreeGrafter"/>
</dbReference>
<evidence type="ECO:0000256" key="5">
    <source>
        <dbReference type="SAM" id="Phobius"/>
    </source>
</evidence>
<dbReference type="Pfam" id="PF17820">
    <property type="entry name" value="PDZ_6"/>
    <property type="match status" value="1"/>
</dbReference>
<dbReference type="InterPro" id="IPR001478">
    <property type="entry name" value="PDZ"/>
</dbReference>
<evidence type="ECO:0000259" key="6">
    <source>
        <dbReference type="SMART" id="SM00228"/>
    </source>
</evidence>